<dbReference type="STRING" id="1094466.KQS_00915"/>
<reference evidence="1 2" key="1">
    <citation type="journal article" date="2012" name="J. Bacteriol.">
        <title>Complete Genome Sequence of Flavobacterium indicum GPSTA100-9T, Isolated from Warm Spring Water.</title>
        <authorList>
            <person name="Barbier P."/>
            <person name="Houel A."/>
            <person name="Loux V."/>
            <person name="Poulain J."/>
            <person name="Bernardet J.F."/>
            <person name="Touchon M."/>
            <person name="Duchaud E."/>
        </authorList>
    </citation>
    <scope>NUCLEOTIDE SEQUENCE [LARGE SCALE GENOMIC DNA]</scope>
    <source>
        <strain evidence="2">DSM 17447 / CIP 109464 / GPTSA100-9</strain>
    </source>
</reference>
<dbReference type="KEGG" id="fin:KQS_00915"/>
<evidence type="ECO:0000313" key="2">
    <source>
        <dbReference type="Proteomes" id="UP000007599"/>
    </source>
</evidence>
<keyword evidence="2" id="KW-1185">Reference proteome</keyword>
<protein>
    <recommendedName>
        <fullName evidence="3">Immunity protein 53</fullName>
    </recommendedName>
</protein>
<accession>H8XNR2</accession>
<dbReference type="Proteomes" id="UP000007599">
    <property type="component" value="Chromosome I"/>
</dbReference>
<organism evidence="1 2">
    <name type="scientific">Flavobacterium indicum (strain DSM 17447 / CIP 109464 / GPTSA100-9)</name>
    <dbReference type="NCBI Taxonomy" id="1094466"/>
    <lineage>
        <taxon>Bacteria</taxon>
        <taxon>Pseudomonadati</taxon>
        <taxon>Bacteroidota</taxon>
        <taxon>Flavobacteriia</taxon>
        <taxon>Flavobacteriales</taxon>
        <taxon>Flavobacteriaceae</taxon>
        <taxon>Flavobacterium</taxon>
    </lineage>
</organism>
<sequence length="106" mass="12577">MLKWFEEWFYNQCNEDWEHGYGIKIETIDNPGWEITIDLENTKINLEKIDWILIGDYENSWVGYKIEEKKFNGACSPKNLNILIQIFKEINDFGLVDVSKISSLLK</sequence>
<dbReference type="eggNOG" id="ENOG503307X">
    <property type="taxonomic scope" value="Bacteria"/>
</dbReference>
<dbReference type="HOGENOM" id="CLU_162450_0_0_10"/>
<dbReference type="EMBL" id="HE774682">
    <property type="protein sequence ID" value="CCG52179.1"/>
    <property type="molecule type" value="Genomic_DNA"/>
</dbReference>
<gene>
    <name evidence="1" type="ordered locus">KQS_00915</name>
</gene>
<reference evidence="2" key="2">
    <citation type="submission" date="2012-03" db="EMBL/GenBank/DDBJ databases">
        <title>Complete genome sequence of Flavobacterium indicum GPTSA100-9T, isolated from warm spring water.</title>
        <authorList>
            <person name="Barbier P."/>
            <person name="Houel A."/>
            <person name="Loux V."/>
            <person name="Poulain J."/>
            <person name="Bernardet J.-F."/>
            <person name="Touchon M."/>
            <person name="Duchaud E."/>
        </authorList>
    </citation>
    <scope>NUCLEOTIDE SEQUENCE [LARGE SCALE GENOMIC DNA]</scope>
    <source>
        <strain evidence="2">DSM 17447 / CIP 109464 / GPTSA100-9</strain>
    </source>
</reference>
<dbReference type="Pfam" id="PF15580">
    <property type="entry name" value="Imm53"/>
    <property type="match status" value="1"/>
</dbReference>
<dbReference type="AlphaFoldDB" id="H8XNR2"/>
<proteinExistence type="predicted"/>
<evidence type="ECO:0008006" key="3">
    <source>
        <dbReference type="Google" id="ProtNLM"/>
    </source>
</evidence>
<evidence type="ECO:0000313" key="1">
    <source>
        <dbReference type="EMBL" id="CCG52179.1"/>
    </source>
</evidence>
<dbReference type="RefSeq" id="WP_014387323.1">
    <property type="nucleotide sequence ID" value="NC_017025.1"/>
</dbReference>
<name>H8XNR2_FLAIG</name>
<dbReference type="OrthoDB" id="3533713at2"/>
<dbReference type="InterPro" id="IPR028228">
    <property type="entry name" value="Imm53"/>
</dbReference>
<dbReference type="PATRIC" id="fig|1094466.5.peg.176"/>